<comment type="subunit">
    <text evidence="13">Component of the TIM23 complex at least composed of Tim23, Tim17 (Tim17a1, Tim17a2 or Tim17b1) and a Tim50.</text>
</comment>
<evidence type="ECO:0000256" key="6">
    <source>
        <dbReference type="ARBA" id="ARBA00022792"/>
    </source>
</evidence>
<feature type="compositionally biased region" description="Basic and acidic residues" evidence="15">
    <location>
        <begin position="90"/>
        <end position="104"/>
    </location>
</feature>
<evidence type="ECO:0000256" key="10">
    <source>
        <dbReference type="ARBA" id="ARBA00023010"/>
    </source>
</evidence>
<evidence type="ECO:0000313" key="17">
    <source>
        <dbReference type="EnsemblMetazoa" id="XP_022644906"/>
    </source>
</evidence>
<dbReference type="OrthoDB" id="287041at2759"/>
<dbReference type="SMART" id="SM00577">
    <property type="entry name" value="CPDc"/>
    <property type="match status" value="1"/>
</dbReference>
<dbReference type="GO" id="GO:0005744">
    <property type="term" value="C:TIM23 mitochondrial import inner membrane translocase complex"/>
    <property type="evidence" value="ECO:0007669"/>
    <property type="project" value="UniProtKB-UniRule"/>
</dbReference>
<comment type="similarity">
    <text evidence="3 14">Belongs to the TIM50 family.</text>
</comment>
<keyword evidence="10 14" id="KW-0811">Translocation</keyword>
<dbReference type="OMA" id="QYYNQFE"/>
<evidence type="ECO:0000256" key="4">
    <source>
        <dbReference type="ARBA" id="ARBA00022448"/>
    </source>
</evidence>
<dbReference type="AlphaFoldDB" id="A0A7M7J0H3"/>
<evidence type="ECO:0000256" key="2">
    <source>
        <dbReference type="ARBA" id="ARBA00004434"/>
    </source>
</evidence>
<keyword evidence="9" id="KW-1133">Transmembrane helix</keyword>
<evidence type="ECO:0000256" key="11">
    <source>
        <dbReference type="ARBA" id="ARBA00023128"/>
    </source>
</evidence>
<feature type="region of interest" description="Disordered" evidence="15">
    <location>
        <begin position="80"/>
        <end position="104"/>
    </location>
</feature>
<dbReference type="FunCoup" id="A0A7M7J0H3">
    <property type="interactions" value="2165"/>
</dbReference>
<dbReference type="RefSeq" id="XP_022644907.1">
    <property type="nucleotide sequence ID" value="XM_022789172.1"/>
</dbReference>
<evidence type="ECO:0000256" key="7">
    <source>
        <dbReference type="ARBA" id="ARBA00022927"/>
    </source>
</evidence>
<feature type="domain" description="FCP1 homology" evidence="16">
    <location>
        <begin position="189"/>
        <end position="334"/>
    </location>
</feature>
<dbReference type="GeneID" id="111243497"/>
<protein>
    <recommendedName>
        <fullName evidence="14">Mitochondrial import inner membrane translocase subunit TIM50</fullName>
    </recommendedName>
</protein>
<evidence type="ECO:0000256" key="15">
    <source>
        <dbReference type="SAM" id="MobiDB-lite"/>
    </source>
</evidence>
<evidence type="ECO:0000259" key="16">
    <source>
        <dbReference type="PROSITE" id="PS50969"/>
    </source>
</evidence>
<dbReference type="RefSeq" id="XP_022644906.1">
    <property type="nucleotide sequence ID" value="XM_022789171.1"/>
</dbReference>
<dbReference type="SUPFAM" id="SSF56784">
    <property type="entry name" value="HAD-like"/>
    <property type="match status" value="1"/>
</dbReference>
<evidence type="ECO:0000256" key="9">
    <source>
        <dbReference type="ARBA" id="ARBA00022989"/>
    </source>
</evidence>
<keyword evidence="8 14" id="KW-0809">Transit peptide</keyword>
<keyword evidence="18" id="KW-1185">Reference proteome</keyword>
<proteinExistence type="inferred from homology"/>
<dbReference type="InterPro" id="IPR004274">
    <property type="entry name" value="FCP1_dom"/>
</dbReference>
<keyword evidence="6" id="KW-0999">Mitochondrion inner membrane</keyword>
<evidence type="ECO:0000256" key="8">
    <source>
        <dbReference type="ARBA" id="ARBA00022946"/>
    </source>
</evidence>
<dbReference type="InterPro" id="IPR036412">
    <property type="entry name" value="HAD-like_sf"/>
</dbReference>
<keyword evidence="12" id="KW-0472">Membrane</keyword>
<keyword evidence="11 14" id="KW-0496">Mitochondrion</keyword>
<organism evidence="17 18">
    <name type="scientific">Varroa destructor</name>
    <name type="common">Honeybee mite</name>
    <dbReference type="NCBI Taxonomy" id="109461"/>
    <lineage>
        <taxon>Eukaryota</taxon>
        <taxon>Metazoa</taxon>
        <taxon>Ecdysozoa</taxon>
        <taxon>Arthropoda</taxon>
        <taxon>Chelicerata</taxon>
        <taxon>Arachnida</taxon>
        <taxon>Acari</taxon>
        <taxon>Parasitiformes</taxon>
        <taxon>Mesostigmata</taxon>
        <taxon>Gamasina</taxon>
        <taxon>Dermanyssoidea</taxon>
        <taxon>Varroidae</taxon>
        <taxon>Varroa</taxon>
    </lineage>
</organism>
<evidence type="ECO:0000256" key="12">
    <source>
        <dbReference type="ARBA" id="ARBA00023136"/>
    </source>
</evidence>
<dbReference type="InterPro" id="IPR023214">
    <property type="entry name" value="HAD_sf"/>
</dbReference>
<keyword evidence="4 14" id="KW-0813">Transport</keyword>
<dbReference type="PROSITE" id="PS50969">
    <property type="entry name" value="FCP1"/>
    <property type="match status" value="1"/>
</dbReference>
<feature type="compositionally biased region" description="Polar residues" evidence="15">
    <location>
        <begin position="80"/>
        <end position="89"/>
    </location>
</feature>
<comment type="subcellular location">
    <subcellularLocation>
        <location evidence="2 14">Mitochondrion inner membrane</location>
        <topology evidence="2 14">Single-pass membrane protein</topology>
    </subcellularLocation>
</comment>
<dbReference type="EnsemblMetazoa" id="XM_022789172">
    <property type="protein sequence ID" value="XP_022644907"/>
    <property type="gene ID" value="LOC111243497"/>
</dbReference>
<sequence length="392" mass="45109">MALPTISSGVFGALKKLSVFTRVCSSDARKVTRNTLQYSTIYRTLRSDSVLNVPIQCSSRSIPRLTQQPLQAALRSFKSNQENADSKSTSGEHQRSSEDAEENARKKKHMKWTFWSFGIVGTGCSIALICEYGAPKRDEEGNFIVDELMKYSVVPQYLFRFYREALSFKKAIEEPSRKTLLPDPLPAPYRQPPYTLCLEITGVLVNPEWSYSTGWRFKKRPGVNFLLQQLSMQSLFEIVIYTKENGFTAFPIIDSLDPQGYIMYRLFKDATRYQDGQHIKDLGALNRPINKVIHVDCDEKAVQTHRSNAVCLKKWLGNMDDRTLIDLAIFLRTIAESGVEDVRGVLEYYSQFEDPLRVFRENQRKLAEQQELQTKENLKSPVMPAWNAFRRR</sequence>
<accession>A0A7M7J0H3</accession>
<comment type="function">
    <text evidence="1 14">Essential component of the TIM23 complex, a complex that mediates the translocation of transit peptide-containing proteins across the mitochondrial inner membrane.</text>
</comment>
<keyword evidence="5" id="KW-0812">Transmembrane</keyword>
<dbReference type="Gene3D" id="3.40.50.1000">
    <property type="entry name" value="HAD superfamily/HAD-like"/>
    <property type="match status" value="1"/>
</dbReference>
<dbReference type="CDD" id="cd07521">
    <property type="entry name" value="HAD_FCP1-like"/>
    <property type="match status" value="1"/>
</dbReference>
<keyword evidence="7 14" id="KW-0653">Protein transport</keyword>
<dbReference type="EnsemblMetazoa" id="XM_022789171">
    <property type="protein sequence ID" value="XP_022644906"/>
    <property type="gene ID" value="LOC111243497"/>
</dbReference>
<reference evidence="17" key="1">
    <citation type="submission" date="2021-01" db="UniProtKB">
        <authorList>
            <consortium name="EnsemblMetazoa"/>
        </authorList>
    </citation>
    <scope>IDENTIFICATION</scope>
</reference>
<dbReference type="Proteomes" id="UP000594260">
    <property type="component" value="Unplaced"/>
</dbReference>
<name>A0A7M7J0H3_VARDE</name>
<dbReference type="InterPro" id="IPR050365">
    <property type="entry name" value="TIM50"/>
</dbReference>
<evidence type="ECO:0000313" key="18">
    <source>
        <dbReference type="Proteomes" id="UP000594260"/>
    </source>
</evidence>
<evidence type="ECO:0000256" key="13">
    <source>
        <dbReference type="ARBA" id="ARBA00061911"/>
    </source>
</evidence>
<dbReference type="KEGG" id="vde:111243497"/>
<dbReference type="EnsemblMetazoa" id="XM_022789170">
    <property type="protein sequence ID" value="XP_022644905"/>
    <property type="gene ID" value="LOC111243497"/>
</dbReference>
<dbReference type="FunFam" id="3.40.50.1000:FF:000019">
    <property type="entry name" value="Mitochondrial import inner membrane translocase subunit TIM50"/>
    <property type="match status" value="1"/>
</dbReference>
<evidence type="ECO:0000256" key="1">
    <source>
        <dbReference type="ARBA" id="ARBA00002959"/>
    </source>
</evidence>
<evidence type="ECO:0000256" key="5">
    <source>
        <dbReference type="ARBA" id="ARBA00022692"/>
    </source>
</evidence>
<evidence type="ECO:0000256" key="3">
    <source>
        <dbReference type="ARBA" id="ARBA00006344"/>
    </source>
</evidence>
<dbReference type="Pfam" id="PF03031">
    <property type="entry name" value="NIF"/>
    <property type="match status" value="1"/>
</dbReference>
<dbReference type="PANTHER" id="PTHR12210">
    <property type="entry name" value="DULLARD PROTEIN PHOSPHATASE"/>
    <property type="match status" value="1"/>
</dbReference>
<dbReference type="GO" id="GO:0015031">
    <property type="term" value="P:protein transport"/>
    <property type="evidence" value="ECO:0007669"/>
    <property type="project" value="UniProtKB-KW"/>
</dbReference>
<dbReference type="RefSeq" id="XP_022644905.1">
    <property type="nucleotide sequence ID" value="XM_022789170.1"/>
</dbReference>
<dbReference type="InParanoid" id="A0A7M7J0H3"/>
<evidence type="ECO:0000256" key="14">
    <source>
        <dbReference type="RuleBase" id="RU365079"/>
    </source>
</evidence>